<reference evidence="3 4" key="1">
    <citation type="submission" date="2009-10" db="EMBL/GenBank/DDBJ databases">
        <title>Complete sequence of Halothiobacillus neapolitanus c2.</title>
        <authorList>
            <consortium name="US DOE Joint Genome Institute"/>
            <person name="Lucas S."/>
            <person name="Copeland A."/>
            <person name="Lapidus A."/>
            <person name="Glavina del Rio T."/>
            <person name="Tice H."/>
            <person name="Bruce D."/>
            <person name="Goodwin L."/>
            <person name="Pitluck S."/>
            <person name="Davenport K."/>
            <person name="Brettin T."/>
            <person name="Detter J.C."/>
            <person name="Han C."/>
            <person name="Tapia R."/>
            <person name="Larimer F."/>
            <person name="Land M."/>
            <person name="Hauser L."/>
            <person name="Kyrpides N."/>
            <person name="Mikhailova N."/>
            <person name="Kerfeld C."/>
            <person name="Cannon G."/>
            <person name="Heinhort S."/>
        </authorList>
    </citation>
    <scope>NUCLEOTIDE SEQUENCE [LARGE SCALE GENOMIC DNA]</scope>
    <source>
        <strain evidence="4">ATCC 23641 / c2</strain>
    </source>
</reference>
<keyword evidence="1" id="KW-1133">Transmembrane helix</keyword>
<protein>
    <recommendedName>
        <fullName evidence="2">Thioredoxin domain-containing protein</fullName>
    </recommendedName>
</protein>
<evidence type="ECO:0000256" key="1">
    <source>
        <dbReference type="SAM" id="Phobius"/>
    </source>
</evidence>
<accession>D0KXM4</accession>
<dbReference type="OrthoDB" id="9785445at2"/>
<dbReference type="KEGG" id="hna:Hneap_2403"/>
<dbReference type="SUPFAM" id="SSF52833">
    <property type="entry name" value="Thioredoxin-like"/>
    <property type="match status" value="1"/>
</dbReference>
<keyword evidence="1" id="KW-0812">Transmembrane</keyword>
<dbReference type="STRING" id="555778.Hneap_2403"/>
<feature type="transmembrane region" description="Helical" evidence="1">
    <location>
        <begin position="14"/>
        <end position="34"/>
    </location>
</feature>
<dbReference type="PROSITE" id="PS51352">
    <property type="entry name" value="THIOREDOXIN_2"/>
    <property type="match status" value="1"/>
</dbReference>
<evidence type="ECO:0000259" key="2">
    <source>
        <dbReference type="PROSITE" id="PS51352"/>
    </source>
</evidence>
<dbReference type="InterPro" id="IPR013766">
    <property type="entry name" value="Thioredoxin_domain"/>
</dbReference>
<proteinExistence type="predicted"/>
<evidence type="ECO:0000313" key="3">
    <source>
        <dbReference type="EMBL" id="ACX97212.1"/>
    </source>
</evidence>
<dbReference type="HOGENOM" id="CLU_109681_0_0_6"/>
<organism evidence="3 4">
    <name type="scientific">Halothiobacillus neapolitanus (strain ATCC 23641 / DSM 15147 / CIP 104769 / NCIMB 8539 / c2)</name>
    <name type="common">Thiobacillus neapolitanus</name>
    <dbReference type="NCBI Taxonomy" id="555778"/>
    <lineage>
        <taxon>Bacteria</taxon>
        <taxon>Pseudomonadati</taxon>
        <taxon>Pseudomonadota</taxon>
        <taxon>Gammaproteobacteria</taxon>
        <taxon>Chromatiales</taxon>
        <taxon>Halothiobacillaceae</taxon>
        <taxon>Halothiobacillus</taxon>
    </lineage>
</organism>
<dbReference type="EMBL" id="CP001801">
    <property type="protein sequence ID" value="ACX97212.1"/>
    <property type="molecule type" value="Genomic_DNA"/>
</dbReference>
<evidence type="ECO:0000313" key="4">
    <source>
        <dbReference type="Proteomes" id="UP000009102"/>
    </source>
</evidence>
<dbReference type="RefSeq" id="WP_012825243.1">
    <property type="nucleotide sequence ID" value="NC_013422.1"/>
</dbReference>
<feature type="domain" description="Thioredoxin" evidence="2">
    <location>
        <begin position="48"/>
        <end position="195"/>
    </location>
</feature>
<name>D0KXM4_HALNC</name>
<gene>
    <name evidence="3" type="ordered locus">Hneap_2403</name>
</gene>
<dbReference type="AlphaFoldDB" id="D0KXM4"/>
<keyword evidence="1" id="KW-0472">Membrane</keyword>
<keyword evidence="4" id="KW-1185">Reference proteome</keyword>
<dbReference type="eggNOG" id="COG1999">
    <property type="taxonomic scope" value="Bacteria"/>
</dbReference>
<dbReference type="InterPro" id="IPR036249">
    <property type="entry name" value="Thioredoxin-like_sf"/>
</dbReference>
<dbReference type="Proteomes" id="UP000009102">
    <property type="component" value="Chromosome"/>
</dbReference>
<sequence length="199" mass="21889">MDGISSVLPQRKGIVIGGLVLIFGLPLALAWLVFHFHAGSFKGGLEHGELITPAQQFSPPPMINDQGEAISGDLFRGKWTLVYYNPAHKTNSVLPQTNPCDQHCLDLMDTLRRIRLAQDRAMREVRLVLVLPTSASPLTEGAKWVDSNIHVVTADHWPLAPGSVYIVDPQGFLVLRYPTGFEPTGLLKDLKHLLKLAGN</sequence>